<feature type="domain" description="Choloylglycine hydrolase/NAAA C-terminal" evidence="3">
    <location>
        <begin position="89"/>
        <end position="265"/>
    </location>
</feature>
<dbReference type="InterPro" id="IPR052193">
    <property type="entry name" value="Peptidase_C59"/>
</dbReference>
<reference evidence="4 5" key="1">
    <citation type="submission" date="2020-03" db="EMBL/GenBank/DDBJ databases">
        <title>Weissella sp. nov., isolated from Cybister lewisianus.</title>
        <authorList>
            <person name="Hyun D.-W."/>
            <person name="Bae J.-W."/>
        </authorList>
    </citation>
    <scope>NUCLEOTIDE SEQUENCE [LARGE SCALE GENOMIC DNA]</scope>
    <source>
        <strain evidence="4 5">HDW19</strain>
    </source>
</reference>
<dbReference type="AlphaFoldDB" id="A0A6G8B1H1"/>
<protein>
    <submittedName>
        <fullName evidence="4">Linear amide C-N hydrolase</fullName>
    </submittedName>
</protein>
<dbReference type="InterPro" id="IPR029132">
    <property type="entry name" value="CBAH/NAAA_C"/>
</dbReference>
<proteinExistence type="inferred from homology"/>
<dbReference type="InterPro" id="IPR029055">
    <property type="entry name" value="Ntn_hydrolases_N"/>
</dbReference>
<dbReference type="PANTHER" id="PTHR35527:SF2">
    <property type="entry name" value="HYDROLASE"/>
    <property type="match status" value="1"/>
</dbReference>
<dbReference type="PANTHER" id="PTHR35527">
    <property type="entry name" value="CHOLOYLGLYCINE HYDROLASE"/>
    <property type="match status" value="1"/>
</dbReference>
<accession>A0A6G8B1H1</accession>
<dbReference type="SUPFAM" id="SSF56235">
    <property type="entry name" value="N-terminal nucleophile aminohydrolases (Ntn hydrolases)"/>
    <property type="match status" value="1"/>
</dbReference>
<evidence type="ECO:0000256" key="1">
    <source>
        <dbReference type="ARBA" id="ARBA00006625"/>
    </source>
</evidence>
<dbReference type="NCBIfam" id="NF040521">
    <property type="entry name" value="C45_proenzyme"/>
    <property type="match status" value="1"/>
</dbReference>
<evidence type="ECO:0000313" key="4">
    <source>
        <dbReference type="EMBL" id="QIL51065.1"/>
    </source>
</evidence>
<sequence>MKKILMWCGLLLLILVVGGGLLLRNELTTLATMKKINNKPFYEMNYRGDYALDKLLKKGVNNDQELADFATGQLLHGLPVKIKVPNLGCTTFNAKTPEGKATFARNLDLDDAPVMVVRTKPKNAYESISVVDPGLLGIKSNEMNQPMARLMTLVAPYIPLDGLNEKGLSAAVLELDGPTTNQQTDKPGINTSVAIRMILDKAKTTDEAVKLLEKYDMHSSAKATYHFQIADRQGKSVIVEYINNKMQVLPADKSYQVATNFYLSPDKYNQGSGQDRYAIASQQLEAKKGILTPQASMNILQAAHLDTKEPNGKVLATQWSAVYEQDKLRLNIAVGHNYKQIYHFNVH</sequence>
<organism evidence="4 5">
    <name type="scientific">Weissella coleopterorum</name>
    <dbReference type="NCBI Taxonomy" id="2714949"/>
    <lineage>
        <taxon>Bacteria</taxon>
        <taxon>Bacillati</taxon>
        <taxon>Bacillota</taxon>
        <taxon>Bacilli</taxon>
        <taxon>Lactobacillales</taxon>
        <taxon>Lactobacillaceae</taxon>
        <taxon>Weissella</taxon>
    </lineage>
</organism>
<comment type="similarity">
    <text evidence="1">Belongs to the peptidase C59 family.</text>
</comment>
<gene>
    <name evidence="4" type="ORF">G7084_07025</name>
</gene>
<dbReference type="RefSeq" id="WP_166011284.1">
    <property type="nucleotide sequence ID" value="NZ_CP049888.1"/>
</dbReference>
<dbReference type="GO" id="GO:0016787">
    <property type="term" value="F:hydrolase activity"/>
    <property type="evidence" value="ECO:0007669"/>
    <property type="project" value="UniProtKB-KW"/>
</dbReference>
<dbReference type="KEGG" id="wco:G7084_07025"/>
<evidence type="ECO:0000259" key="3">
    <source>
        <dbReference type="Pfam" id="PF02275"/>
    </source>
</evidence>
<dbReference type="InterPro" id="IPR047794">
    <property type="entry name" value="C45_proenzyme-like"/>
</dbReference>
<keyword evidence="5" id="KW-1185">Reference proteome</keyword>
<dbReference type="Gene3D" id="3.60.60.10">
    <property type="entry name" value="Penicillin V Acylase, Chain A"/>
    <property type="match status" value="1"/>
</dbReference>
<dbReference type="EMBL" id="CP049888">
    <property type="protein sequence ID" value="QIL51065.1"/>
    <property type="molecule type" value="Genomic_DNA"/>
</dbReference>
<dbReference type="Pfam" id="PF02275">
    <property type="entry name" value="CBAH"/>
    <property type="match status" value="1"/>
</dbReference>
<evidence type="ECO:0000313" key="5">
    <source>
        <dbReference type="Proteomes" id="UP000500741"/>
    </source>
</evidence>
<evidence type="ECO:0000256" key="2">
    <source>
        <dbReference type="ARBA" id="ARBA00022801"/>
    </source>
</evidence>
<name>A0A6G8B1H1_9LACO</name>
<keyword evidence="2 4" id="KW-0378">Hydrolase</keyword>
<dbReference type="Proteomes" id="UP000500741">
    <property type="component" value="Chromosome"/>
</dbReference>